<organism evidence="2 3">
    <name type="scientific">Desmophyllum pertusum</name>
    <dbReference type="NCBI Taxonomy" id="174260"/>
    <lineage>
        <taxon>Eukaryota</taxon>
        <taxon>Metazoa</taxon>
        <taxon>Cnidaria</taxon>
        <taxon>Anthozoa</taxon>
        <taxon>Hexacorallia</taxon>
        <taxon>Scleractinia</taxon>
        <taxon>Caryophylliina</taxon>
        <taxon>Caryophylliidae</taxon>
        <taxon>Desmophyllum</taxon>
    </lineage>
</organism>
<dbReference type="AlphaFoldDB" id="A0A9W9YHR7"/>
<name>A0A9W9YHR7_9CNID</name>
<evidence type="ECO:0000259" key="1">
    <source>
        <dbReference type="PROSITE" id="PS50168"/>
    </source>
</evidence>
<dbReference type="PROSITE" id="PS50168">
    <property type="entry name" value="DED"/>
    <property type="match status" value="1"/>
</dbReference>
<dbReference type="SUPFAM" id="SSF52540">
    <property type="entry name" value="P-loop containing nucleoside triphosphate hydrolases"/>
    <property type="match status" value="1"/>
</dbReference>
<accession>A0A9W9YHR7</accession>
<sequence length="565" mass="64128">KMASLETVSATGEISPRFDKLLKDVTTELSTDELKHVVLSIKSNLKGKYEDQEEQDLYSCLHLFANQGLVSEDNLTLLERFVTPKTSKKDTIKEKIQAFKEIRGLEVKTKAELSGRDRDLEKVMTKLTTGSSSVVNLYGTSGVGKTRLAIEAYSMWPGIKFKADLRGKDTIFNALFVTGRERTILSYEANPVIRQMQQLKRDSQSDILFLLDNVDQFMDGDEEKANFMTFLQRLRGPKTGKSKLKILLTSRTALRHCDSLDVENYEVKALDKASSSALLQTQGTRSLEGNQSEKLIQMCQGNPLILNGMAAILRQEIADAEQLLKAIELHEQEVVEPPETGLPPTEKDEKEIFDAEKEGIDKEQENCLRKIFFFLPSPSLKDSAISVSLFCCPFSAESAATILGVESSEAVLQLERLRNSKVVPRDPEAKELFYDIHPLMRKFLRSIGTSKSFINVYKKARDRFCNLFMSQMKDLSALLDKDYKSAFNRFDLDKANFELALDISLKSDYLLIPKEHHESIMICYLFEAMLNEKQRRKIFNSWAEKAEEDGKKGENVVIDLLIDFV</sequence>
<dbReference type="EMBL" id="MU827386">
    <property type="protein sequence ID" value="KAJ7350159.1"/>
    <property type="molecule type" value="Genomic_DNA"/>
</dbReference>
<gene>
    <name evidence="2" type="ORF">OS493_038106</name>
</gene>
<feature type="domain" description="DED" evidence="1">
    <location>
        <begin position="17"/>
        <end position="82"/>
    </location>
</feature>
<dbReference type="InterPro" id="IPR001875">
    <property type="entry name" value="DED_dom"/>
</dbReference>
<evidence type="ECO:0000313" key="2">
    <source>
        <dbReference type="EMBL" id="KAJ7350159.1"/>
    </source>
</evidence>
<dbReference type="PANTHER" id="PTHR36766">
    <property type="entry name" value="PLANT BROAD-SPECTRUM MILDEW RESISTANCE PROTEIN RPW8"/>
    <property type="match status" value="1"/>
</dbReference>
<dbReference type="InterPro" id="IPR011029">
    <property type="entry name" value="DEATH-like_dom_sf"/>
</dbReference>
<dbReference type="PRINTS" id="PR00364">
    <property type="entry name" value="DISEASERSIST"/>
</dbReference>
<dbReference type="GO" id="GO:0042981">
    <property type="term" value="P:regulation of apoptotic process"/>
    <property type="evidence" value="ECO:0007669"/>
    <property type="project" value="InterPro"/>
</dbReference>
<comment type="caution">
    <text evidence="2">The sequence shown here is derived from an EMBL/GenBank/DDBJ whole genome shotgun (WGS) entry which is preliminary data.</text>
</comment>
<protein>
    <recommendedName>
        <fullName evidence="1">DED domain-containing protein</fullName>
    </recommendedName>
</protein>
<dbReference type="OrthoDB" id="5981781at2759"/>
<proteinExistence type="predicted"/>
<feature type="non-terminal residue" evidence="2">
    <location>
        <position position="1"/>
    </location>
</feature>
<dbReference type="PANTHER" id="PTHR36766:SF30">
    <property type="entry name" value="TIR-NBS TYPE DISEASE RESISTANCE PROTEIN-RELATED"/>
    <property type="match status" value="1"/>
</dbReference>
<dbReference type="InterPro" id="IPR027417">
    <property type="entry name" value="P-loop_NTPase"/>
</dbReference>
<keyword evidence="3" id="KW-1185">Reference proteome</keyword>
<dbReference type="Gene3D" id="3.40.50.300">
    <property type="entry name" value="P-loop containing nucleotide triphosphate hydrolases"/>
    <property type="match status" value="1"/>
</dbReference>
<dbReference type="Gene3D" id="1.10.533.10">
    <property type="entry name" value="Death Domain, Fas"/>
    <property type="match status" value="1"/>
</dbReference>
<reference evidence="2" key="1">
    <citation type="submission" date="2023-01" db="EMBL/GenBank/DDBJ databases">
        <title>Genome assembly of the deep-sea coral Lophelia pertusa.</title>
        <authorList>
            <person name="Herrera S."/>
            <person name="Cordes E."/>
        </authorList>
    </citation>
    <scope>NUCLEOTIDE SEQUENCE</scope>
    <source>
        <strain evidence="2">USNM1676648</strain>
        <tissue evidence="2">Polyp</tissue>
    </source>
</reference>
<evidence type="ECO:0000313" key="3">
    <source>
        <dbReference type="Proteomes" id="UP001163046"/>
    </source>
</evidence>
<dbReference type="Proteomes" id="UP001163046">
    <property type="component" value="Unassembled WGS sequence"/>
</dbReference>